<name>A0A218VY53_PUNGR</name>
<reference evidence="4" key="3">
    <citation type="journal article" date="2020" name="Plant Biotechnol. J.">
        <title>The pomegranate (Punica granatum L.) draft genome dissects genetic divergence between soft- and hard-seeded cultivars.</title>
        <authorList>
            <person name="Luo X."/>
            <person name="Li H."/>
            <person name="Wu Z."/>
            <person name="Yao W."/>
            <person name="Zhao P."/>
            <person name="Cao D."/>
            <person name="Yu H."/>
            <person name="Li K."/>
            <person name="Poudel K."/>
            <person name="Zhao D."/>
            <person name="Zhang F."/>
            <person name="Xia X."/>
            <person name="Chen L."/>
            <person name="Wang Q."/>
            <person name="Jing D."/>
            <person name="Cao S."/>
        </authorList>
    </citation>
    <scope>NUCLEOTIDE SEQUENCE [LARGE SCALE GENOMIC DNA]</scope>
</reference>
<organism evidence="2 3">
    <name type="scientific">Punica granatum</name>
    <name type="common">Pomegranate</name>
    <dbReference type="NCBI Taxonomy" id="22663"/>
    <lineage>
        <taxon>Eukaryota</taxon>
        <taxon>Viridiplantae</taxon>
        <taxon>Streptophyta</taxon>
        <taxon>Embryophyta</taxon>
        <taxon>Tracheophyta</taxon>
        <taxon>Spermatophyta</taxon>
        <taxon>Magnoliopsida</taxon>
        <taxon>eudicotyledons</taxon>
        <taxon>Gunneridae</taxon>
        <taxon>Pentapetalae</taxon>
        <taxon>rosids</taxon>
        <taxon>malvids</taxon>
        <taxon>Myrtales</taxon>
        <taxon>Lythraceae</taxon>
        <taxon>Punica</taxon>
    </lineage>
</organism>
<dbReference type="AlphaFoldDB" id="A0A218VY53"/>
<keyword evidence="4" id="KW-1185">Reference proteome</keyword>
<evidence type="ECO:0000313" key="4">
    <source>
        <dbReference type="Proteomes" id="UP000515151"/>
    </source>
</evidence>
<reference evidence="2" key="2">
    <citation type="submission" date="2017-06" db="EMBL/GenBank/DDBJ databases">
        <title>The pomegranate genome and the genomics of punicalagin biosynthesis.</title>
        <authorList>
            <person name="Xu C."/>
        </authorList>
    </citation>
    <scope>NUCLEOTIDE SEQUENCE [LARGE SCALE GENOMIC DNA]</scope>
    <source>
        <tissue evidence="2">Fresh leaf</tissue>
    </source>
</reference>
<evidence type="ECO:0000313" key="3">
    <source>
        <dbReference type="Proteomes" id="UP000197138"/>
    </source>
</evidence>
<dbReference type="PANTHER" id="PTHR31300:SF2">
    <property type="entry name" value="LIPASE-LIKE PROTEIN"/>
    <property type="match status" value="1"/>
</dbReference>
<gene>
    <name evidence="5" type="primary">LOC116202298</name>
    <name evidence="2" type="ORF">CDL15_Pgr028519</name>
</gene>
<dbReference type="PANTHER" id="PTHR31300">
    <property type="entry name" value="LIPASE"/>
    <property type="match status" value="1"/>
</dbReference>
<dbReference type="RefSeq" id="XP_031389672.1">
    <property type="nucleotide sequence ID" value="XM_031533812.1"/>
</dbReference>
<dbReference type="Pfam" id="PF04788">
    <property type="entry name" value="DUF620"/>
    <property type="match status" value="1"/>
</dbReference>
<dbReference type="Proteomes" id="UP000197138">
    <property type="component" value="Unassembled WGS sequence"/>
</dbReference>
<dbReference type="OrthoDB" id="2012654at2759"/>
<reference evidence="5" key="4">
    <citation type="submission" date="2025-04" db="UniProtKB">
        <authorList>
            <consortium name="RefSeq"/>
        </authorList>
    </citation>
    <scope>IDENTIFICATION</scope>
    <source>
        <tissue evidence="5">Leaf</tissue>
    </source>
</reference>
<evidence type="ECO:0000313" key="5">
    <source>
        <dbReference type="RefSeq" id="XP_031389672.1"/>
    </source>
</evidence>
<dbReference type="GeneID" id="116202298"/>
<protein>
    <submittedName>
        <fullName evidence="5">Uncharacterized protein LOC116202298</fullName>
    </submittedName>
</protein>
<accession>A0A218VY53</accession>
<dbReference type="Proteomes" id="UP000515151">
    <property type="component" value="Chromosome 4"/>
</dbReference>
<sequence>MERRRQQQQGFFSSLKTEVVRGLSPSRTRPATTMPGPGLLRCSNKNKQPHQSTYLDSLAQRTTGSPALGPLLEGPDPDDDPSRRSSSASTLGQWVKEQFSRTSSASASNKRSCDLRLMLGALGAPLAPVRVTSSDPLPLLRVMDAPMETSSAQYILQQYIAASGGLKLRNTVAFAMGKLKMITMVCENTVRVIKGSSSQTGRFVLWQMSPDMWHVELALGDSTFQAGCNGRLVWRHTPWLGFHTAKGPIRPLRRALQGLDPRTTASVFADARCIGENRINGEDCFVLELSADSQTLKARSEGPAEVVRHILFGHFNQKTGLLVRIEDSHLTRMQFTCGESIDWETTIVSYLEDYRPVEGIMIAHSGRSVATLVRFEETAMSHTKTMLEESWTIDDASFDVPGQSADFFNPAADLKSESVGQAFELPQVGS</sequence>
<dbReference type="InterPro" id="IPR006873">
    <property type="entry name" value="DUF620"/>
</dbReference>
<evidence type="ECO:0000313" key="2">
    <source>
        <dbReference type="EMBL" id="OWM64802.1"/>
    </source>
</evidence>
<feature type="region of interest" description="Disordered" evidence="1">
    <location>
        <begin position="1"/>
        <end position="94"/>
    </location>
</feature>
<proteinExistence type="predicted"/>
<evidence type="ECO:0000256" key="1">
    <source>
        <dbReference type="SAM" id="MobiDB-lite"/>
    </source>
</evidence>
<dbReference type="EMBL" id="MTKT01005739">
    <property type="protein sequence ID" value="OWM64802.1"/>
    <property type="molecule type" value="Genomic_DNA"/>
</dbReference>
<reference evidence="3" key="1">
    <citation type="journal article" date="2017" name="Plant J.">
        <title>The pomegranate (Punica granatum L.) genome and the genomics of punicalagin biosynthesis.</title>
        <authorList>
            <person name="Qin G."/>
            <person name="Xu C."/>
            <person name="Ming R."/>
            <person name="Tang H."/>
            <person name="Guyot R."/>
            <person name="Kramer E.M."/>
            <person name="Hu Y."/>
            <person name="Yi X."/>
            <person name="Qi Y."/>
            <person name="Xu X."/>
            <person name="Gao Z."/>
            <person name="Pan H."/>
            <person name="Jian J."/>
            <person name="Tian Y."/>
            <person name="Yue Z."/>
            <person name="Xu Y."/>
        </authorList>
    </citation>
    <scope>NUCLEOTIDE SEQUENCE [LARGE SCALE GENOMIC DNA]</scope>
    <source>
        <strain evidence="3">cv. Dabenzi</strain>
    </source>
</reference>
<feature type="compositionally biased region" description="Polar residues" evidence="1">
    <location>
        <begin position="43"/>
        <end position="65"/>
    </location>
</feature>